<reference evidence="1 2" key="1">
    <citation type="submission" date="2017-06" db="EMBL/GenBank/DDBJ databases">
        <authorList>
            <person name="Kim H.J."/>
            <person name="Triplett B.A."/>
        </authorList>
    </citation>
    <scope>NUCLEOTIDE SEQUENCE [LARGE SCALE GENOMIC DNA]</scope>
    <source>
        <strain evidence="1 2">DSM 43151</strain>
    </source>
</reference>
<dbReference type="EMBL" id="FZNR01000027">
    <property type="protein sequence ID" value="SNS89212.1"/>
    <property type="molecule type" value="Genomic_DNA"/>
</dbReference>
<sequence>MALEYRLTIARATTITDLAVRAFPDPAERPQGSPSLLVADLYDRYGFEVTIYAGQNGYRSAESDDGMWEWKPAEYISMSFRMDKTAHPSQTLPAMLAAVKRVLDSGAEDVALDLNGNWLLLTRVNGVITKHKRDGWWEVHGVVDPIIPA</sequence>
<evidence type="ECO:0000313" key="2">
    <source>
        <dbReference type="Proteomes" id="UP000198415"/>
    </source>
</evidence>
<dbReference type="RefSeq" id="WP_143232831.1">
    <property type="nucleotide sequence ID" value="NZ_BOMU01000107.1"/>
</dbReference>
<protein>
    <submittedName>
        <fullName evidence="1">Uncharacterized protein</fullName>
    </submittedName>
</protein>
<dbReference type="Proteomes" id="UP000198415">
    <property type="component" value="Unassembled WGS sequence"/>
</dbReference>
<evidence type="ECO:0000313" key="1">
    <source>
        <dbReference type="EMBL" id="SNS89212.1"/>
    </source>
</evidence>
<dbReference type="OrthoDB" id="3394433at2"/>
<dbReference type="NCBIfam" id="NF040657">
    <property type="entry name" value="immun_SitI3"/>
    <property type="match status" value="1"/>
</dbReference>
<gene>
    <name evidence="1" type="ORF">SAMN06264365_127112</name>
</gene>
<keyword evidence="2" id="KW-1185">Reference proteome</keyword>
<dbReference type="AlphaFoldDB" id="A0A239I750"/>
<organism evidence="1 2">
    <name type="scientific">Actinoplanes regularis</name>
    <dbReference type="NCBI Taxonomy" id="52697"/>
    <lineage>
        <taxon>Bacteria</taxon>
        <taxon>Bacillati</taxon>
        <taxon>Actinomycetota</taxon>
        <taxon>Actinomycetes</taxon>
        <taxon>Micromonosporales</taxon>
        <taxon>Micromonosporaceae</taxon>
        <taxon>Actinoplanes</taxon>
    </lineage>
</organism>
<accession>A0A239I750</accession>
<name>A0A239I750_9ACTN</name>
<proteinExistence type="predicted"/>
<dbReference type="InterPro" id="IPR049799">
    <property type="entry name" value="SitI3-like"/>
</dbReference>